<sequence length="66" mass="7813">MGSRRIFHSLRHPNLPRPGHVLHGQLRPENDGDDRLPQHSDRDDHGARQLHDQLRHHVSEYEELRS</sequence>
<dbReference type="AlphaFoldDB" id="A0A4Y2U9Y4"/>
<gene>
    <name evidence="2" type="ORF">AVEN_28343_1</name>
</gene>
<evidence type="ECO:0000313" key="3">
    <source>
        <dbReference type="Proteomes" id="UP000499080"/>
    </source>
</evidence>
<dbReference type="Proteomes" id="UP000499080">
    <property type="component" value="Unassembled WGS sequence"/>
</dbReference>
<feature type="compositionally biased region" description="Basic residues" evidence="1">
    <location>
        <begin position="1"/>
        <end position="11"/>
    </location>
</feature>
<protein>
    <submittedName>
        <fullName evidence="2">Uncharacterized protein</fullName>
    </submittedName>
</protein>
<comment type="caution">
    <text evidence="2">The sequence shown here is derived from an EMBL/GenBank/DDBJ whole genome shotgun (WGS) entry which is preliminary data.</text>
</comment>
<name>A0A4Y2U9Y4_ARAVE</name>
<evidence type="ECO:0000313" key="2">
    <source>
        <dbReference type="EMBL" id="GBO09452.1"/>
    </source>
</evidence>
<feature type="compositionally biased region" description="Basic and acidic residues" evidence="1">
    <location>
        <begin position="26"/>
        <end position="47"/>
    </location>
</feature>
<dbReference type="EMBL" id="BGPR01034891">
    <property type="protein sequence ID" value="GBO09452.1"/>
    <property type="molecule type" value="Genomic_DNA"/>
</dbReference>
<proteinExistence type="predicted"/>
<feature type="region of interest" description="Disordered" evidence="1">
    <location>
        <begin position="1"/>
        <end position="47"/>
    </location>
</feature>
<reference evidence="2 3" key="1">
    <citation type="journal article" date="2019" name="Sci. Rep.">
        <title>Orb-weaving spider Araneus ventricosus genome elucidates the spidroin gene catalogue.</title>
        <authorList>
            <person name="Kono N."/>
            <person name="Nakamura H."/>
            <person name="Ohtoshi R."/>
            <person name="Moran D.A.P."/>
            <person name="Shinohara A."/>
            <person name="Yoshida Y."/>
            <person name="Fujiwara M."/>
            <person name="Mori M."/>
            <person name="Tomita M."/>
            <person name="Arakawa K."/>
        </authorList>
    </citation>
    <scope>NUCLEOTIDE SEQUENCE [LARGE SCALE GENOMIC DNA]</scope>
</reference>
<keyword evidence="3" id="KW-1185">Reference proteome</keyword>
<evidence type="ECO:0000256" key="1">
    <source>
        <dbReference type="SAM" id="MobiDB-lite"/>
    </source>
</evidence>
<accession>A0A4Y2U9Y4</accession>
<feature type="non-terminal residue" evidence="2">
    <location>
        <position position="66"/>
    </location>
</feature>
<organism evidence="2 3">
    <name type="scientific">Araneus ventricosus</name>
    <name type="common">Orbweaver spider</name>
    <name type="synonym">Epeira ventricosa</name>
    <dbReference type="NCBI Taxonomy" id="182803"/>
    <lineage>
        <taxon>Eukaryota</taxon>
        <taxon>Metazoa</taxon>
        <taxon>Ecdysozoa</taxon>
        <taxon>Arthropoda</taxon>
        <taxon>Chelicerata</taxon>
        <taxon>Arachnida</taxon>
        <taxon>Araneae</taxon>
        <taxon>Araneomorphae</taxon>
        <taxon>Entelegynae</taxon>
        <taxon>Araneoidea</taxon>
        <taxon>Araneidae</taxon>
        <taxon>Araneus</taxon>
    </lineage>
</organism>